<name>A0ABW3BUJ7_9FLAO</name>
<sequence length="299" mass="33508">MNTKIATYILIFSNLIAFSQTRYVDAVFENATVKTYNYSVRNKDTLKLDIYEPENDSINKRPLMVLVHAGGFTSGERNSNSLVYIAENIAKKGYVVASIDYRLYKARAWNCSLPAKNKIKVYANTAEDLLNALSYLVNYKESFNIDDSKIILFGASAGAETALNIVYNREFLIKSSEAYKSIKPAAVISISGAILEASLITKENAIPTVLYHGVNDKVVPYNTSAHQSCLPTARGFLLISGSKTIAEKLENNNTSFLLYSYQNKGHNIFNLPNDDLYQAFVFLNKTVFDKKFYQAKITQ</sequence>
<dbReference type="InterPro" id="IPR049492">
    <property type="entry name" value="BD-FAE-like_dom"/>
</dbReference>
<feature type="domain" description="BD-FAE-like" evidence="2">
    <location>
        <begin position="48"/>
        <end position="170"/>
    </location>
</feature>
<comment type="caution">
    <text evidence="3">The sequence shown here is derived from an EMBL/GenBank/DDBJ whole genome shotgun (WGS) entry which is preliminary data.</text>
</comment>
<dbReference type="RefSeq" id="WP_379942818.1">
    <property type="nucleotide sequence ID" value="NZ_JBHTIB010000012.1"/>
</dbReference>
<dbReference type="GO" id="GO:0016787">
    <property type="term" value="F:hydrolase activity"/>
    <property type="evidence" value="ECO:0007669"/>
    <property type="project" value="UniProtKB-KW"/>
</dbReference>
<dbReference type="Proteomes" id="UP001597011">
    <property type="component" value="Unassembled WGS sequence"/>
</dbReference>
<dbReference type="InterPro" id="IPR050300">
    <property type="entry name" value="GDXG_lipolytic_enzyme"/>
</dbReference>
<protein>
    <submittedName>
        <fullName evidence="3">Alpha/beta hydrolase</fullName>
    </submittedName>
</protein>
<gene>
    <name evidence="3" type="ORF">ACFQ0I_12690</name>
</gene>
<dbReference type="InterPro" id="IPR029058">
    <property type="entry name" value="AB_hydrolase_fold"/>
</dbReference>
<evidence type="ECO:0000256" key="1">
    <source>
        <dbReference type="ARBA" id="ARBA00022801"/>
    </source>
</evidence>
<dbReference type="SUPFAM" id="SSF53474">
    <property type="entry name" value="alpha/beta-Hydrolases"/>
    <property type="match status" value="1"/>
</dbReference>
<evidence type="ECO:0000313" key="4">
    <source>
        <dbReference type="Proteomes" id="UP001597011"/>
    </source>
</evidence>
<accession>A0ABW3BUJ7</accession>
<organism evidence="3 4">
    <name type="scientific">Mariniflexile aquimaris</name>
    <dbReference type="NCBI Taxonomy" id="881009"/>
    <lineage>
        <taxon>Bacteria</taxon>
        <taxon>Pseudomonadati</taxon>
        <taxon>Bacteroidota</taxon>
        <taxon>Flavobacteriia</taxon>
        <taxon>Flavobacteriales</taxon>
        <taxon>Flavobacteriaceae</taxon>
        <taxon>Mariniflexile</taxon>
    </lineage>
</organism>
<keyword evidence="1 3" id="KW-0378">Hydrolase</keyword>
<dbReference type="Pfam" id="PF20434">
    <property type="entry name" value="BD-FAE"/>
    <property type="match status" value="1"/>
</dbReference>
<dbReference type="PANTHER" id="PTHR48081">
    <property type="entry name" value="AB HYDROLASE SUPERFAMILY PROTEIN C4A8.06C"/>
    <property type="match status" value="1"/>
</dbReference>
<dbReference type="Gene3D" id="3.40.50.1820">
    <property type="entry name" value="alpha/beta hydrolase"/>
    <property type="match status" value="1"/>
</dbReference>
<evidence type="ECO:0000259" key="2">
    <source>
        <dbReference type="Pfam" id="PF20434"/>
    </source>
</evidence>
<proteinExistence type="predicted"/>
<evidence type="ECO:0000313" key="3">
    <source>
        <dbReference type="EMBL" id="MFD0836628.1"/>
    </source>
</evidence>
<dbReference type="EMBL" id="JBHTIB010000012">
    <property type="protein sequence ID" value="MFD0836628.1"/>
    <property type="molecule type" value="Genomic_DNA"/>
</dbReference>
<keyword evidence="4" id="KW-1185">Reference proteome</keyword>
<reference evidence="4" key="1">
    <citation type="journal article" date="2019" name="Int. J. Syst. Evol. Microbiol.">
        <title>The Global Catalogue of Microorganisms (GCM) 10K type strain sequencing project: providing services to taxonomists for standard genome sequencing and annotation.</title>
        <authorList>
            <consortium name="The Broad Institute Genomics Platform"/>
            <consortium name="The Broad Institute Genome Sequencing Center for Infectious Disease"/>
            <person name="Wu L."/>
            <person name="Ma J."/>
        </authorList>
    </citation>
    <scope>NUCLEOTIDE SEQUENCE [LARGE SCALE GENOMIC DNA]</scope>
    <source>
        <strain evidence="4">CCUG 60529</strain>
    </source>
</reference>